<proteinExistence type="predicted"/>
<feature type="region of interest" description="Disordered" evidence="1">
    <location>
        <begin position="1"/>
        <end position="22"/>
    </location>
</feature>
<feature type="non-terminal residue" evidence="2">
    <location>
        <position position="1"/>
    </location>
</feature>
<name>A0AAV6M8E8_9ROSI</name>
<evidence type="ECO:0000256" key="1">
    <source>
        <dbReference type="SAM" id="MobiDB-lite"/>
    </source>
</evidence>
<dbReference type="EMBL" id="JAGKQH010000016">
    <property type="protein sequence ID" value="KAG6576959.1"/>
    <property type="molecule type" value="Genomic_DNA"/>
</dbReference>
<protein>
    <submittedName>
        <fullName evidence="2">Uncharacterized protein</fullName>
    </submittedName>
</protein>
<sequence>MEEIKKMKTKSSSRRRTKPLKTGEFDIYGQSAARENAQSRLRFVNIEASQDLTEAEAAITLRTSCIIASACLI</sequence>
<keyword evidence="3" id="KW-1185">Reference proteome</keyword>
<reference evidence="2 3" key="1">
    <citation type="journal article" date="2021" name="Hortic Res">
        <title>The domestication of Cucurbita argyrosperma as revealed by the genome of its wild relative.</title>
        <authorList>
            <person name="Barrera-Redondo J."/>
            <person name="Sanchez-de la Vega G."/>
            <person name="Aguirre-Liguori J.A."/>
            <person name="Castellanos-Morales G."/>
            <person name="Gutierrez-Guerrero Y.T."/>
            <person name="Aguirre-Dugua X."/>
            <person name="Aguirre-Planter E."/>
            <person name="Tenaillon M.I."/>
            <person name="Lira-Saade R."/>
            <person name="Eguiarte L.E."/>
        </authorList>
    </citation>
    <scope>NUCLEOTIDE SEQUENCE [LARGE SCALE GENOMIC DNA]</scope>
    <source>
        <strain evidence="2">JBR-2021</strain>
    </source>
</reference>
<gene>
    <name evidence="2" type="ORF">SDJN03_24533</name>
</gene>
<evidence type="ECO:0000313" key="2">
    <source>
        <dbReference type="EMBL" id="KAG6576959.1"/>
    </source>
</evidence>
<comment type="caution">
    <text evidence="2">The sequence shown here is derived from an EMBL/GenBank/DDBJ whole genome shotgun (WGS) entry which is preliminary data.</text>
</comment>
<accession>A0AAV6M8E8</accession>
<dbReference type="AlphaFoldDB" id="A0AAV6M8E8"/>
<evidence type="ECO:0000313" key="3">
    <source>
        <dbReference type="Proteomes" id="UP000685013"/>
    </source>
</evidence>
<feature type="compositionally biased region" description="Basic residues" evidence="1">
    <location>
        <begin position="7"/>
        <end position="19"/>
    </location>
</feature>
<organism evidence="2 3">
    <name type="scientific">Cucurbita argyrosperma subsp. sororia</name>
    <dbReference type="NCBI Taxonomy" id="37648"/>
    <lineage>
        <taxon>Eukaryota</taxon>
        <taxon>Viridiplantae</taxon>
        <taxon>Streptophyta</taxon>
        <taxon>Embryophyta</taxon>
        <taxon>Tracheophyta</taxon>
        <taxon>Spermatophyta</taxon>
        <taxon>Magnoliopsida</taxon>
        <taxon>eudicotyledons</taxon>
        <taxon>Gunneridae</taxon>
        <taxon>Pentapetalae</taxon>
        <taxon>rosids</taxon>
        <taxon>fabids</taxon>
        <taxon>Cucurbitales</taxon>
        <taxon>Cucurbitaceae</taxon>
        <taxon>Cucurbiteae</taxon>
        <taxon>Cucurbita</taxon>
    </lineage>
</organism>
<dbReference type="Proteomes" id="UP000685013">
    <property type="component" value="Chromosome 16"/>
</dbReference>